<comment type="catalytic activity">
    <reaction evidence="1">
        <text>ATP + H2O = ADP + phosphate + H(+)</text>
        <dbReference type="Rhea" id="RHEA:13065"/>
        <dbReference type="ChEBI" id="CHEBI:15377"/>
        <dbReference type="ChEBI" id="CHEBI:15378"/>
        <dbReference type="ChEBI" id="CHEBI:30616"/>
        <dbReference type="ChEBI" id="CHEBI:43474"/>
        <dbReference type="ChEBI" id="CHEBI:456216"/>
        <dbReference type="EC" id="3.6.4.13"/>
    </reaction>
</comment>
<organism evidence="2 3">
    <name type="scientific">Austropuccinia psidii MF-1</name>
    <dbReference type="NCBI Taxonomy" id="1389203"/>
    <lineage>
        <taxon>Eukaryota</taxon>
        <taxon>Fungi</taxon>
        <taxon>Dikarya</taxon>
        <taxon>Basidiomycota</taxon>
        <taxon>Pucciniomycotina</taxon>
        <taxon>Pucciniomycetes</taxon>
        <taxon>Pucciniales</taxon>
        <taxon>Sphaerophragmiaceae</taxon>
        <taxon>Austropuccinia</taxon>
    </lineage>
</organism>
<evidence type="ECO:0000313" key="3">
    <source>
        <dbReference type="Proteomes" id="UP000765509"/>
    </source>
</evidence>
<dbReference type="PANTHER" id="PTHR18934:SF83">
    <property type="entry name" value="PRE-MRNA-SPLICING FACTOR ATP-DEPENDENT RNA HELICASE DHX16"/>
    <property type="match status" value="1"/>
</dbReference>
<dbReference type="Gene3D" id="3.40.50.300">
    <property type="entry name" value="P-loop containing nucleotide triphosphate hydrolases"/>
    <property type="match status" value="1"/>
</dbReference>
<accession>A0A9Q3ITH3</accession>
<proteinExistence type="predicted"/>
<protein>
    <submittedName>
        <fullName evidence="2">Uncharacterized protein</fullName>
    </submittedName>
</protein>
<name>A0A9Q3ITH3_9BASI</name>
<keyword evidence="3" id="KW-1185">Reference proteome</keyword>
<dbReference type="GO" id="GO:0071013">
    <property type="term" value="C:catalytic step 2 spliceosome"/>
    <property type="evidence" value="ECO:0007669"/>
    <property type="project" value="TreeGrafter"/>
</dbReference>
<dbReference type="GO" id="GO:0003723">
    <property type="term" value="F:RNA binding"/>
    <property type="evidence" value="ECO:0007669"/>
    <property type="project" value="TreeGrafter"/>
</dbReference>
<dbReference type="Proteomes" id="UP000765509">
    <property type="component" value="Unassembled WGS sequence"/>
</dbReference>
<comment type="caution">
    <text evidence="2">The sequence shown here is derived from an EMBL/GenBank/DDBJ whole genome shotgun (WGS) entry which is preliminary data.</text>
</comment>
<dbReference type="EMBL" id="AVOT02055086">
    <property type="protein sequence ID" value="MBW0549718.1"/>
    <property type="molecule type" value="Genomic_DNA"/>
</dbReference>
<sequence length="171" mass="18895">MIGWTQHRRVVGMLVAARVADKMGIQVEDAIRTEPDLAGYAPMRIDSSNEHTIAPDILLGLFKDIACYWPDLCLLISSATMNSASFGECFNYAPIFNITARMPPVDIQHTPPTEANHMHAVGFCAAADQCAGQAGRVAPGRGFQLYSKWAYMKELAEDKVPEIQRTILDIR</sequence>
<reference evidence="2" key="1">
    <citation type="submission" date="2021-03" db="EMBL/GenBank/DDBJ databases">
        <title>Draft genome sequence of rust myrtle Austropuccinia psidii MF-1, a brazilian biotype.</title>
        <authorList>
            <person name="Quecine M.C."/>
            <person name="Pachon D.M.R."/>
            <person name="Bonatelli M.L."/>
            <person name="Correr F.H."/>
            <person name="Franceschini L.M."/>
            <person name="Leite T.F."/>
            <person name="Margarido G.R.A."/>
            <person name="Almeida C.A."/>
            <person name="Ferrarezi J.A."/>
            <person name="Labate C.A."/>
        </authorList>
    </citation>
    <scope>NUCLEOTIDE SEQUENCE</scope>
    <source>
        <strain evidence="2">MF-1</strain>
    </source>
</reference>
<evidence type="ECO:0000256" key="1">
    <source>
        <dbReference type="ARBA" id="ARBA00047984"/>
    </source>
</evidence>
<dbReference type="InterPro" id="IPR027417">
    <property type="entry name" value="P-loop_NTPase"/>
</dbReference>
<dbReference type="GO" id="GO:0003724">
    <property type="term" value="F:RNA helicase activity"/>
    <property type="evidence" value="ECO:0007669"/>
    <property type="project" value="UniProtKB-EC"/>
</dbReference>
<gene>
    <name evidence="2" type="ORF">O181_089433</name>
</gene>
<dbReference type="AlphaFoldDB" id="A0A9Q3ITH3"/>
<dbReference type="PANTHER" id="PTHR18934">
    <property type="entry name" value="ATP-DEPENDENT RNA HELICASE"/>
    <property type="match status" value="1"/>
</dbReference>
<evidence type="ECO:0000313" key="2">
    <source>
        <dbReference type="EMBL" id="MBW0549718.1"/>
    </source>
</evidence>